<sequence length="341" mass="38530">MVEIGAAMVDIPRTQGALLLGGLFSAGLSGIVAVQVVVYFKLYPLDVPIIKTLVVLIWLLDLVHTGFTWAAIWEYLIVYYGNAANSDIIPLSLSLTIVFTAILTFFVHCFFAHRIHLLSKKNWFLTCPIMLLAVCRLCSASATSAEMIRLQSFSIFKLQFRWLFSLGLALSSTVDIFVTLSLFALLQNSRSHSLTLDHVIDSLILYAFEIGSLTCAGTIVSMICWLTMNDNLIFMGLHFVIGKFYANSILATLNTRHELRRSQNSHDMTPQFEVDTQRPRQLQFRNPFDTEGHNIQLRPVHISVEKSVQLGYDTHQIPRTHSLSDQESSIWKDHSKTFDSK</sequence>
<feature type="transmembrane region" description="Helical" evidence="1">
    <location>
        <begin position="88"/>
        <end position="111"/>
    </location>
</feature>
<feature type="transmembrane region" description="Helical" evidence="1">
    <location>
        <begin position="162"/>
        <end position="186"/>
    </location>
</feature>
<evidence type="ECO:0000313" key="4">
    <source>
        <dbReference type="Proteomes" id="UP000807353"/>
    </source>
</evidence>
<keyword evidence="1" id="KW-0472">Membrane</keyword>
<dbReference type="PANTHER" id="PTHR40465">
    <property type="entry name" value="CHROMOSOME 1, WHOLE GENOME SHOTGUN SEQUENCE"/>
    <property type="match status" value="1"/>
</dbReference>
<feature type="transmembrane region" description="Helical" evidence="1">
    <location>
        <begin position="52"/>
        <end position="76"/>
    </location>
</feature>
<dbReference type="AlphaFoldDB" id="A0A9P5Y3Y2"/>
<keyword evidence="4" id="KW-1185">Reference proteome</keyword>
<dbReference type="Proteomes" id="UP000807353">
    <property type="component" value="Unassembled WGS sequence"/>
</dbReference>
<evidence type="ECO:0000256" key="1">
    <source>
        <dbReference type="SAM" id="Phobius"/>
    </source>
</evidence>
<dbReference type="Pfam" id="PF20152">
    <property type="entry name" value="DUF6534"/>
    <property type="match status" value="1"/>
</dbReference>
<dbReference type="PANTHER" id="PTHR40465:SF1">
    <property type="entry name" value="DUF6534 DOMAIN-CONTAINING PROTEIN"/>
    <property type="match status" value="1"/>
</dbReference>
<dbReference type="OrthoDB" id="3206554at2759"/>
<feature type="transmembrane region" description="Helical" evidence="1">
    <location>
        <begin position="17"/>
        <end position="40"/>
    </location>
</feature>
<evidence type="ECO:0000259" key="2">
    <source>
        <dbReference type="Pfam" id="PF20152"/>
    </source>
</evidence>
<name>A0A9P5Y3Y2_9AGAR</name>
<comment type="caution">
    <text evidence="3">The sequence shown here is derived from an EMBL/GenBank/DDBJ whole genome shotgun (WGS) entry which is preliminary data.</text>
</comment>
<reference evidence="3" key="1">
    <citation type="submission" date="2020-11" db="EMBL/GenBank/DDBJ databases">
        <authorList>
            <consortium name="DOE Joint Genome Institute"/>
            <person name="Ahrendt S."/>
            <person name="Riley R."/>
            <person name="Andreopoulos W."/>
            <person name="Labutti K."/>
            <person name="Pangilinan J."/>
            <person name="Ruiz-Duenas F.J."/>
            <person name="Barrasa J.M."/>
            <person name="Sanchez-Garcia M."/>
            <person name="Camarero S."/>
            <person name="Miyauchi S."/>
            <person name="Serrano A."/>
            <person name="Linde D."/>
            <person name="Babiker R."/>
            <person name="Drula E."/>
            <person name="Ayuso-Fernandez I."/>
            <person name="Pacheco R."/>
            <person name="Padilla G."/>
            <person name="Ferreira P."/>
            <person name="Barriuso J."/>
            <person name="Kellner H."/>
            <person name="Castanera R."/>
            <person name="Alfaro M."/>
            <person name="Ramirez L."/>
            <person name="Pisabarro A.G."/>
            <person name="Kuo A."/>
            <person name="Tritt A."/>
            <person name="Lipzen A."/>
            <person name="He G."/>
            <person name="Yan M."/>
            <person name="Ng V."/>
            <person name="Cullen D."/>
            <person name="Martin F."/>
            <person name="Rosso M.-N."/>
            <person name="Henrissat B."/>
            <person name="Hibbett D."/>
            <person name="Martinez A.T."/>
            <person name="Grigoriev I.V."/>
        </authorList>
    </citation>
    <scope>NUCLEOTIDE SEQUENCE</scope>
    <source>
        <strain evidence="3">CBS 247.69</strain>
    </source>
</reference>
<keyword evidence="1" id="KW-1133">Transmembrane helix</keyword>
<proteinExistence type="predicted"/>
<gene>
    <name evidence="3" type="ORF">BDZ94DRAFT_1261822</name>
</gene>
<feature type="transmembrane region" description="Helical" evidence="1">
    <location>
        <begin position="123"/>
        <end position="142"/>
    </location>
</feature>
<feature type="transmembrane region" description="Helical" evidence="1">
    <location>
        <begin position="206"/>
        <end position="228"/>
    </location>
</feature>
<organism evidence="3 4">
    <name type="scientific">Collybia nuda</name>
    <dbReference type="NCBI Taxonomy" id="64659"/>
    <lineage>
        <taxon>Eukaryota</taxon>
        <taxon>Fungi</taxon>
        <taxon>Dikarya</taxon>
        <taxon>Basidiomycota</taxon>
        <taxon>Agaricomycotina</taxon>
        <taxon>Agaricomycetes</taxon>
        <taxon>Agaricomycetidae</taxon>
        <taxon>Agaricales</taxon>
        <taxon>Tricholomatineae</taxon>
        <taxon>Clitocybaceae</taxon>
        <taxon>Collybia</taxon>
    </lineage>
</organism>
<evidence type="ECO:0000313" key="3">
    <source>
        <dbReference type="EMBL" id="KAF9462229.1"/>
    </source>
</evidence>
<dbReference type="InterPro" id="IPR045339">
    <property type="entry name" value="DUF6534"/>
</dbReference>
<feature type="domain" description="DUF6534" evidence="2">
    <location>
        <begin position="172"/>
        <end position="257"/>
    </location>
</feature>
<keyword evidence="1" id="KW-0812">Transmembrane</keyword>
<accession>A0A9P5Y3Y2</accession>
<protein>
    <recommendedName>
        <fullName evidence="2">DUF6534 domain-containing protein</fullName>
    </recommendedName>
</protein>
<dbReference type="EMBL" id="MU150274">
    <property type="protein sequence ID" value="KAF9462229.1"/>
    <property type="molecule type" value="Genomic_DNA"/>
</dbReference>